<protein>
    <submittedName>
        <fullName evidence="1">Uncharacterized protein</fullName>
    </submittedName>
</protein>
<evidence type="ECO:0000313" key="1">
    <source>
        <dbReference type="EMBL" id="KAI4863338.1"/>
    </source>
</evidence>
<comment type="caution">
    <text evidence="1">The sequence shown here is derived from an EMBL/GenBank/DDBJ whole genome shotgun (WGS) entry which is preliminary data.</text>
</comment>
<dbReference type="EMBL" id="MU393506">
    <property type="protein sequence ID" value="KAI4863338.1"/>
    <property type="molecule type" value="Genomic_DNA"/>
</dbReference>
<gene>
    <name evidence="1" type="ORF">F4820DRAFT_377444</name>
</gene>
<organism evidence="1 2">
    <name type="scientific">Hypoxylon rubiginosum</name>
    <dbReference type="NCBI Taxonomy" id="110542"/>
    <lineage>
        <taxon>Eukaryota</taxon>
        <taxon>Fungi</taxon>
        <taxon>Dikarya</taxon>
        <taxon>Ascomycota</taxon>
        <taxon>Pezizomycotina</taxon>
        <taxon>Sordariomycetes</taxon>
        <taxon>Xylariomycetidae</taxon>
        <taxon>Xylariales</taxon>
        <taxon>Hypoxylaceae</taxon>
        <taxon>Hypoxylon</taxon>
    </lineage>
</organism>
<reference evidence="1 2" key="1">
    <citation type="journal article" date="2022" name="New Phytol.">
        <title>Ecological generalism drives hyperdiversity of secondary metabolite gene clusters in xylarialean endophytes.</title>
        <authorList>
            <person name="Franco M.E.E."/>
            <person name="Wisecaver J.H."/>
            <person name="Arnold A.E."/>
            <person name="Ju Y.M."/>
            <person name="Slot J.C."/>
            <person name="Ahrendt S."/>
            <person name="Moore L.P."/>
            <person name="Eastman K.E."/>
            <person name="Scott K."/>
            <person name="Konkel Z."/>
            <person name="Mondo S.J."/>
            <person name="Kuo A."/>
            <person name="Hayes R.D."/>
            <person name="Haridas S."/>
            <person name="Andreopoulos B."/>
            <person name="Riley R."/>
            <person name="LaButti K."/>
            <person name="Pangilinan J."/>
            <person name="Lipzen A."/>
            <person name="Amirebrahimi M."/>
            <person name="Yan J."/>
            <person name="Adam C."/>
            <person name="Keymanesh K."/>
            <person name="Ng V."/>
            <person name="Louie K."/>
            <person name="Northen T."/>
            <person name="Drula E."/>
            <person name="Henrissat B."/>
            <person name="Hsieh H.M."/>
            <person name="Youens-Clark K."/>
            <person name="Lutzoni F."/>
            <person name="Miadlikowska J."/>
            <person name="Eastwood D.C."/>
            <person name="Hamelin R.C."/>
            <person name="Grigoriev I.V."/>
            <person name="U'Ren J.M."/>
        </authorList>
    </citation>
    <scope>NUCLEOTIDE SEQUENCE [LARGE SCALE GENOMIC DNA]</scope>
    <source>
        <strain evidence="1 2">CBS 119005</strain>
    </source>
</reference>
<sequence>MTISASPRNVAKSARGLARYGYPPIRFLVFSSSYVVLAKTAAHPRICRSFAVASSALKSARNPKLPSSPKVFALVVVSAPRSALSTPLPSSTCPPTSKPRSPTDTPPTASSSTDCLRRGPVKCWALWVPTVSERVPH</sequence>
<proteinExistence type="predicted"/>
<evidence type="ECO:0000313" key="2">
    <source>
        <dbReference type="Proteomes" id="UP001497700"/>
    </source>
</evidence>
<keyword evidence="2" id="KW-1185">Reference proteome</keyword>
<dbReference type="Proteomes" id="UP001497700">
    <property type="component" value="Unassembled WGS sequence"/>
</dbReference>
<accession>A0ACB9YWK5</accession>
<name>A0ACB9YWK5_9PEZI</name>